<evidence type="ECO:0000313" key="12">
    <source>
        <dbReference type="Ensembl" id="ENSLACP00000022283.1"/>
    </source>
</evidence>
<accession>M3XHS7</accession>
<dbReference type="Pfam" id="PF17720">
    <property type="entry name" value="RLIG1"/>
    <property type="match status" value="1"/>
</dbReference>
<dbReference type="EMBL" id="AFYH01225348">
    <property type="status" value="NOT_ANNOTATED_CDS"/>
    <property type="molecule type" value="Genomic_DNA"/>
</dbReference>
<dbReference type="eggNOG" id="ENOG502QWBV">
    <property type="taxonomic scope" value="Eukaryota"/>
</dbReference>
<gene>
    <name evidence="12" type="primary">RLIG1</name>
</gene>
<comment type="cofactor">
    <cofactor evidence="2">
        <name>Mg(2+)</name>
        <dbReference type="ChEBI" id="CHEBI:18420"/>
    </cofactor>
</comment>
<evidence type="ECO:0000256" key="3">
    <source>
        <dbReference type="ARBA" id="ARBA00012724"/>
    </source>
</evidence>
<dbReference type="InParanoid" id="M3XHS7"/>
<dbReference type="AlphaFoldDB" id="M3XHS7"/>
<reference evidence="12" key="2">
    <citation type="submission" date="2025-08" db="UniProtKB">
        <authorList>
            <consortium name="Ensembl"/>
        </authorList>
    </citation>
    <scope>IDENTIFICATION</scope>
</reference>
<dbReference type="PANTHER" id="PTHR31219">
    <property type="entry name" value="CHROMOSOME 28 C12ORF29 HOMOLOG"/>
    <property type="match status" value="1"/>
</dbReference>
<dbReference type="EMBL" id="AFYH01225346">
    <property type="status" value="NOT_ANNOTATED_CDS"/>
    <property type="molecule type" value="Genomic_DNA"/>
</dbReference>
<dbReference type="GeneID" id="102365022"/>
<dbReference type="GO" id="GO:0003972">
    <property type="term" value="F:RNA ligase (ATP) activity"/>
    <property type="evidence" value="ECO:0007669"/>
    <property type="project" value="UniProtKB-EC"/>
</dbReference>
<dbReference type="CTD" id="91298"/>
<dbReference type="EMBL" id="AFYH01225347">
    <property type="status" value="NOT_ANNOTATED_CDS"/>
    <property type="molecule type" value="Genomic_DNA"/>
</dbReference>
<comment type="function">
    <text evidence="11">Functions as an RNA ligase, in vitro. The ligation reaction entails three nucleotidyl transfer steps. In the first step, the RNA ligase reacts with ATP in the absence of nucleic acid to form a covalent ligase-AMP intermediate and release pyrophosphate. In step 2, the ligase-AMP binds to the nucleic acid and transfers the adenylate to the 5'-PO4 terminus to form an adenylylated intermediate. In step 3, the RNA ligase directs the attack of the 3'-OH on the 5'-phosphoanhydride linkage, resulting in a repaired 3'-5' phosphodiester and release of AMP. Exhibits selectivity for single-stranded RNA substrates and may not have nick-sealing activity on double-stranded DNA-RNA hybrids. May play a role in maintaining RNA integrity under stress conditions, for example in response to reactive oxygen species (ROS).</text>
</comment>
<dbReference type="GO" id="GO:0000302">
    <property type="term" value="P:response to reactive oxygen species"/>
    <property type="evidence" value="ECO:0007669"/>
    <property type="project" value="InterPro"/>
</dbReference>
<dbReference type="FunCoup" id="M3XHS7">
    <property type="interactions" value="569"/>
</dbReference>
<dbReference type="EC" id="6.5.1.3" evidence="3"/>
<evidence type="ECO:0000256" key="10">
    <source>
        <dbReference type="ARBA" id="ARBA00035432"/>
    </source>
</evidence>
<dbReference type="GO" id="GO:0005524">
    <property type="term" value="F:ATP binding"/>
    <property type="evidence" value="ECO:0007669"/>
    <property type="project" value="UniProtKB-KW"/>
</dbReference>
<evidence type="ECO:0000256" key="5">
    <source>
        <dbReference type="ARBA" id="ARBA00022741"/>
    </source>
</evidence>
<sequence length="322" mass="36554">MRRLGAVKQKIPCVFLTKVIEEPSAKRDQPFQILASETLNPKALEADLHNAIPTEKVDGTCCYVTTWKGQQYLWARLDRKPNKQAEKRFRKFQHSGKDPKEFSWNTEDFKAVPESWIPALGILQSDGHLLPDENGHTPGWVPVEKNNKQYCWHSAVVNYEVGVALLLRPHSDGGLEITMVPLTELQEQTLELIGTNINANPYGLGSKSHPVHFLVSHGAFPIHNPPIIKYLDLAAWFKECKEGKVEGIVWHCSDGTLLKLHRHHLGLPWPVPNIYLNSQPVLINVDLTHYSSEFEPNSLFTAFAKLNGQRFNHLQEIPFTIL</sequence>
<protein>
    <recommendedName>
        <fullName evidence="9">RNA ligase 1</fullName>
        <ecNumber evidence="3">6.5.1.3</ecNumber>
    </recommendedName>
    <alternativeName>
        <fullName evidence="10">RNA ligase</fullName>
    </alternativeName>
</protein>
<evidence type="ECO:0000256" key="7">
    <source>
        <dbReference type="ARBA" id="ARBA00022840"/>
    </source>
</evidence>
<keyword evidence="6" id="KW-0692">RNA repair</keyword>
<dbReference type="GO" id="GO:0042245">
    <property type="term" value="P:RNA repair"/>
    <property type="evidence" value="ECO:0007669"/>
    <property type="project" value="UniProtKB-KW"/>
</dbReference>
<name>M3XHS7_LATCH</name>
<dbReference type="EMBL" id="AFYH01225345">
    <property type="status" value="NOT_ANNOTATED_CDS"/>
    <property type="molecule type" value="Genomic_DNA"/>
</dbReference>
<dbReference type="HOGENOM" id="CLU_074918_0_0_1"/>
<evidence type="ECO:0000256" key="11">
    <source>
        <dbReference type="ARBA" id="ARBA00045151"/>
    </source>
</evidence>
<dbReference type="STRING" id="7897.ENSLACP00000022283"/>
<dbReference type="Ensembl" id="ENSLACT00000026561.1">
    <property type="protein sequence ID" value="ENSLACP00000022283.1"/>
    <property type="gene ID" value="ENSLACG00000002109.2"/>
</dbReference>
<evidence type="ECO:0000256" key="2">
    <source>
        <dbReference type="ARBA" id="ARBA00001946"/>
    </source>
</evidence>
<keyword evidence="5" id="KW-0547">Nucleotide-binding</keyword>
<evidence type="ECO:0000256" key="9">
    <source>
        <dbReference type="ARBA" id="ARBA00035168"/>
    </source>
</evidence>
<reference evidence="12" key="3">
    <citation type="submission" date="2025-09" db="UniProtKB">
        <authorList>
            <consortium name="Ensembl"/>
        </authorList>
    </citation>
    <scope>IDENTIFICATION</scope>
</reference>
<dbReference type="Proteomes" id="UP000008672">
    <property type="component" value="Unassembled WGS sequence"/>
</dbReference>
<reference evidence="13" key="1">
    <citation type="submission" date="2011-08" db="EMBL/GenBank/DDBJ databases">
        <title>The draft genome of Latimeria chalumnae.</title>
        <authorList>
            <person name="Di Palma F."/>
            <person name="Alfoldi J."/>
            <person name="Johnson J."/>
            <person name="Berlin A."/>
            <person name="Gnerre S."/>
            <person name="Jaffe D."/>
            <person name="MacCallum I."/>
            <person name="Young S."/>
            <person name="Walker B.J."/>
            <person name="Lander E."/>
            <person name="Lindblad-Toh K."/>
        </authorList>
    </citation>
    <scope>NUCLEOTIDE SEQUENCE [LARGE SCALE GENOMIC DNA]</scope>
    <source>
        <strain evidence="13">Wild caught</strain>
    </source>
</reference>
<dbReference type="EMBL" id="AFYH01225349">
    <property type="status" value="NOT_ANNOTATED_CDS"/>
    <property type="molecule type" value="Genomic_DNA"/>
</dbReference>
<evidence type="ECO:0000256" key="8">
    <source>
        <dbReference type="ARBA" id="ARBA00034038"/>
    </source>
</evidence>
<evidence type="ECO:0000256" key="1">
    <source>
        <dbReference type="ARBA" id="ARBA00001936"/>
    </source>
</evidence>
<evidence type="ECO:0000256" key="6">
    <source>
        <dbReference type="ARBA" id="ARBA00022800"/>
    </source>
</evidence>
<dbReference type="KEGG" id="lcm:102365022"/>
<comment type="cofactor">
    <cofactor evidence="1">
        <name>Mn(2+)</name>
        <dbReference type="ChEBI" id="CHEBI:29035"/>
    </cofactor>
</comment>
<evidence type="ECO:0000256" key="4">
    <source>
        <dbReference type="ARBA" id="ARBA00022598"/>
    </source>
</evidence>
<dbReference type="InterPro" id="IPR041211">
    <property type="entry name" value="RLIG1"/>
</dbReference>
<keyword evidence="4" id="KW-0436">Ligase</keyword>
<dbReference type="OrthoDB" id="6021187at2759"/>
<dbReference type="OMA" id="KQFMYSA"/>
<dbReference type="PANTHER" id="PTHR31219:SF2">
    <property type="entry name" value="RNA LIGASE 1"/>
    <property type="match status" value="1"/>
</dbReference>
<dbReference type="RefSeq" id="XP_006011064.1">
    <property type="nucleotide sequence ID" value="XM_006011002.3"/>
</dbReference>
<dbReference type="Bgee" id="ENSLACG00000002109">
    <property type="expression patterns" value="Expressed in muscle tissue and 6 other cell types or tissues"/>
</dbReference>
<comment type="catalytic activity">
    <reaction evidence="8">
        <text>ATP + (ribonucleotide)n-3'-hydroxyl + 5'-phospho-(ribonucleotide)m = (ribonucleotide)n+m + AMP + diphosphate.</text>
        <dbReference type="EC" id="6.5.1.3"/>
    </reaction>
</comment>
<dbReference type="GeneTree" id="ENSGT00500000044938"/>
<keyword evidence="13" id="KW-1185">Reference proteome</keyword>
<keyword evidence="7" id="KW-0067">ATP-binding</keyword>
<evidence type="ECO:0000313" key="13">
    <source>
        <dbReference type="Proteomes" id="UP000008672"/>
    </source>
</evidence>
<proteinExistence type="predicted"/>
<organism evidence="12 13">
    <name type="scientific">Latimeria chalumnae</name>
    <name type="common">Coelacanth</name>
    <dbReference type="NCBI Taxonomy" id="7897"/>
    <lineage>
        <taxon>Eukaryota</taxon>
        <taxon>Metazoa</taxon>
        <taxon>Chordata</taxon>
        <taxon>Craniata</taxon>
        <taxon>Vertebrata</taxon>
        <taxon>Euteleostomi</taxon>
        <taxon>Coelacanthiformes</taxon>
        <taxon>Coelacanthidae</taxon>
        <taxon>Latimeria</taxon>
    </lineage>
</organism>